<reference evidence="1" key="1">
    <citation type="submission" date="2019-08" db="EMBL/GenBank/DDBJ databases">
        <authorList>
            <person name="Kucharzyk K."/>
            <person name="Murdoch R.W."/>
            <person name="Higgins S."/>
            <person name="Loffler F."/>
        </authorList>
    </citation>
    <scope>NUCLEOTIDE SEQUENCE</scope>
</reference>
<evidence type="ECO:0000313" key="1">
    <source>
        <dbReference type="EMBL" id="MPM57324.1"/>
    </source>
</evidence>
<accession>A0A645B6H6</accession>
<name>A0A645B6H6_9ZZZZ</name>
<protein>
    <submittedName>
        <fullName evidence="1">Uncharacterized protein</fullName>
    </submittedName>
</protein>
<comment type="caution">
    <text evidence="1">The sequence shown here is derived from an EMBL/GenBank/DDBJ whole genome shotgun (WGS) entry which is preliminary data.</text>
</comment>
<proteinExistence type="predicted"/>
<dbReference type="AlphaFoldDB" id="A0A645B6H6"/>
<gene>
    <name evidence="1" type="ORF">SDC9_104146</name>
</gene>
<organism evidence="1">
    <name type="scientific">bioreactor metagenome</name>
    <dbReference type="NCBI Taxonomy" id="1076179"/>
    <lineage>
        <taxon>unclassified sequences</taxon>
        <taxon>metagenomes</taxon>
        <taxon>ecological metagenomes</taxon>
    </lineage>
</organism>
<sequence>MSVARAGVYGRQPWRSILGVVVGFADGLGGGHAPGVGLATLFDFLHQALQAFCRLGGGSEGRGVAQQDVVVATDVFDQDDRLAAACLADLELLRDFGLR</sequence>
<dbReference type="EMBL" id="VSSQ01016209">
    <property type="protein sequence ID" value="MPM57324.1"/>
    <property type="molecule type" value="Genomic_DNA"/>
</dbReference>